<accession>A0ABV2UFY5</accession>
<dbReference type="Proteomes" id="UP001550044">
    <property type="component" value="Unassembled WGS sequence"/>
</dbReference>
<evidence type="ECO:0000313" key="3">
    <source>
        <dbReference type="Proteomes" id="UP001550044"/>
    </source>
</evidence>
<dbReference type="RefSeq" id="WP_356711629.1">
    <property type="nucleotide sequence ID" value="NZ_JBEXIP010000029.1"/>
</dbReference>
<dbReference type="InterPro" id="IPR029074">
    <property type="entry name" value="Imm49"/>
</dbReference>
<proteinExistence type="predicted"/>
<evidence type="ECO:0000256" key="1">
    <source>
        <dbReference type="SAM" id="MobiDB-lite"/>
    </source>
</evidence>
<feature type="compositionally biased region" description="Polar residues" evidence="1">
    <location>
        <begin position="280"/>
        <end position="289"/>
    </location>
</feature>
<feature type="compositionally biased region" description="Polar residues" evidence="1">
    <location>
        <begin position="318"/>
        <end position="329"/>
    </location>
</feature>
<protein>
    <submittedName>
        <fullName evidence="2">Imm49 family immunity protein</fullName>
    </submittedName>
</protein>
<organism evidence="2 3">
    <name type="scientific">Streptomyces sp. 900116325</name>
    <dbReference type="NCBI Taxonomy" id="3154295"/>
    <lineage>
        <taxon>Bacteria</taxon>
        <taxon>Bacillati</taxon>
        <taxon>Actinomycetota</taxon>
        <taxon>Actinomycetes</taxon>
        <taxon>Kitasatosporales</taxon>
        <taxon>Streptomycetaceae</taxon>
        <taxon>Streptomyces</taxon>
    </lineage>
</organism>
<name>A0ABV2UFY5_9ACTN</name>
<reference evidence="2 3" key="1">
    <citation type="submission" date="2024-06" db="EMBL/GenBank/DDBJ databases">
        <title>The Natural Products Discovery Center: Release of the First 8490 Sequenced Strains for Exploring Actinobacteria Biosynthetic Diversity.</title>
        <authorList>
            <person name="Kalkreuter E."/>
            <person name="Kautsar S.A."/>
            <person name="Yang D."/>
            <person name="Bader C.D."/>
            <person name="Teijaro C.N."/>
            <person name="Fluegel L."/>
            <person name="Davis C.M."/>
            <person name="Simpson J.R."/>
            <person name="Lauterbach L."/>
            <person name="Steele A.D."/>
            <person name="Gui C."/>
            <person name="Meng S."/>
            <person name="Li G."/>
            <person name="Viehrig K."/>
            <person name="Ye F."/>
            <person name="Su P."/>
            <person name="Kiefer A.F."/>
            <person name="Nichols A."/>
            <person name="Cepeda A.J."/>
            <person name="Yan W."/>
            <person name="Fan B."/>
            <person name="Jiang Y."/>
            <person name="Adhikari A."/>
            <person name="Zheng C.-J."/>
            <person name="Schuster L."/>
            <person name="Cowan T.M."/>
            <person name="Smanski M.J."/>
            <person name="Chevrette M.G."/>
            <person name="De Carvalho L.P.S."/>
            <person name="Shen B."/>
        </authorList>
    </citation>
    <scope>NUCLEOTIDE SEQUENCE [LARGE SCALE GENOMIC DNA]</scope>
    <source>
        <strain evidence="2 3">NPDC005137</strain>
    </source>
</reference>
<dbReference type="EMBL" id="JBEXIP010000029">
    <property type="protein sequence ID" value="MET8436761.1"/>
    <property type="molecule type" value="Genomic_DNA"/>
</dbReference>
<comment type="caution">
    <text evidence="2">The sequence shown here is derived from an EMBL/GenBank/DDBJ whole genome shotgun (WGS) entry which is preliminary data.</text>
</comment>
<sequence length="329" mass="36047">MRIERHQVGEAVIAAAREDFANRIGGQVRSMSKAGRTATYEWQSVAKEFLEYLGALSAETPSLDTPEAEGALRDATEAAVGAVSFAAYHPHCTFQVFLDYVNFGISYDPRDEDDAEEIVTPAEWIDAFCLASLMDKAKWHGEAFHFAREKFAEKAQGSPAGELATGFMAQVLDDTGEDQDYPPSVQAKLAAIDAALARIRNRAEETGESLLDRPESVALRILRAVAAEDREAFDSGLTDLLLAHTTVQALQPRRAVSSRCCRSAWPRSRTGPWAGRRLFTPTTSRTPWSPASRPAVRGLGVSAETDALTRPPRWLQDRSWSSGRHATGP</sequence>
<feature type="region of interest" description="Disordered" evidence="1">
    <location>
        <begin position="272"/>
        <end position="329"/>
    </location>
</feature>
<dbReference type="Pfam" id="PF15575">
    <property type="entry name" value="Imm49"/>
    <property type="match status" value="1"/>
</dbReference>
<keyword evidence="3" id="KW-1185">Reference proteome</keyword>
<evidence type="ECO:0000313" key="2">
    <source>
        <dbReference type="EMBL" id="MET8436761.1"/>
    </source>
</evidence>
<gene>
    <name evidence="2" type="ORF">ABZV61_29085</name>
</gene>